<protein>
    <recommendedName>
        <fullName evidence="1">HAT C-terminal dimerisation domain-containing protein</fullName>
    </recommendedName>
</protein>
<sequence length="428" mass="48921">MFSSEQWKSNELAKTEEGEEIQQIVQDDNFWNEISYCLDVALPIIEVLLKIDYDDKPTMGFIYKEMNHAKESIRSLKIVKGFATISKIITERWNAQLYPWYATSYYLNPQLHDDPTFESPYGSIEESCTSLARILVDCDDDLNMMTNNLKKIEDQIADFSTSKGLFGSVDANLTRYTKHPADWWDSYGKDCLELQRMAIRLLSLTCSSCGSGQTWNAYAQVYPKKRTHLYHDLPVSFEPTEAIRKEFKEYVGADEEMRFRLTSAELPEVIKEYVSSVMRIHELAEFLMKMQGESAGSALEVAAQAIIDSVKEVNPLKVFRKKKGLLLDSYRTLLTDGNTVHPPLGVSLARTNQDEFNCQIKGSAVNLIFFHFLVFEEKHFVKDESYVVFVASSFGICLGFKDGIEKASEYFAGLKLNEVVAVMELFLH</sequence>
<accession>A0A8J5KQ89</accession>
<dbReference type="Proteomes" id="UP000734854">
    <property type="component" value="Unassembled WGS sequence"/>
</dbReference>
<evidence type="ECO:0000313" key="2">
    <source>
        <dbReference type="EMBL" id="KAG6487324.1"/>
    </source>
</evidence>
<dbReference type="GO" id="GO:0046983">
    <property type="term" value="F:protein dimerization activity"/>
    <property type="evidence" value="ECO:0007669"/>
    <property type="project" value="InterPro"/>
</dbReference>
<organism evidence="2 3">
    <name type="scientific">Zingiber officinale</name>
    <name type="common">Ginger</name>
    <name type="synonym">Amomum zingiber</name>
    <dbReference type="NCBI Taxonomy" id="94328"/>
    <lineage>
        <taxon>Eukaryota</taxon>
        <taxon>Viridiplantae</taxon>
        <taxon>Streptophyta</taxon>
        <taxon>Embryophyta</taxon>
        <taxon>Tracheophyta</taxon>
        <taxon>Spermatophyta</taxon>
        <taxon>Magnoliopsida</taxon>
        <taxon>Liliopsida</taxon>
        <taxon>Zingiberales</taxon>
        <taxon>Zingiberaceae</taxon>
        <taxon>Zingiber</taxon>
    </lineage>
</organism>
<keyword evidence="3" id="KW-1185">Reference proteome</keyword>
<reference evidence="2 3" key="1">
    <citation type="submission" date="2020-08" db="EMBL/GenBank/DDBJ databases">
        <title>Plant Genome Project.</title>
        <authorList>
            <person name="Zhang R.-G."/>
        </authorList>
    </citation>
    <scope>NUCLEOTIDE SEQUENCE [LARGE SCALE GENOMIC DNA]</scope>
    <source>
        <tissue evidence="2">Rhizome</tissue>
    </source>
</reference>
<dbReference type="InterPro" id="IPR008906">
    <property type="entry name" value="HATC_C_dom"/>
</dbReference>
<dbReference type="InterPro" id="IPR012337">
    <property type="entry name" value="RNaseH-like_sf"/>
</dbReference>
<comment type="caution">
    <text evidence="2">The sequence shown here is derived from an EMBL/GenBank/DDBJ whole genome shotgun (WGS) entry which is preliminary data.</text>
</comment>
<dbReference type="PANTHER" id="PTHR32166">
    <property type="entry name" value="OSJNBA0013A04.12 PROTEIN"/>
    <property type="match status" value="1"/>
</dbReference>
<dbReference type="AlphaFoldDB" id="A0A8J5KQ89"/>
<dbReference type="PANTHER" id="PTHR32166:SF123">
    <property type="entry name" value="BED-TYPE DOMAIN-CONTAINING PROTEIN"/>
    <property type="match status" value="1"/>
</dbReference>
<dbReference type="EMBL" id="JACMSC010000015">
    <property type="protein sequence ID" value="KAG6487324.1"/>
    <property type="molecule type" value="Genomic_DNA"/>
</dbReference>
<dbReference type="SUPFAM" id="SSF53098">
    <property type="entry name" value="Ribonuclease H-like"/>
    <property type="match status" value="1"/>
</dbReference>
<dbReference type="Pfam" id="PF05699">
    <property type="entry name" value="Dimer_Tnp_hAT"/>
    <property type="match status" value="1"/>
</dbReference>
<proteinExistence type="predicted"/>
<evidence type="ECO:0000313" key="3">
    <source>
        <dbReference type="Proteomes" id="UP000734854"/>
    </source>
</evidence>
<feature type="domain" description="HAT C-terminal dimerisation" evidence="1">
    <location>
        <begin position="179"/>
        <end position="230"/>
    </location>
</feature>
<name>A0A8J5KQ89_ZINOF</name>
<gene>
    <name evidence="2" type="ORF">ZIOFF_055910</name>
</gene>
<evidence type="ECO:0000259" key="1">
    <source>
        <dbReference type="Pfam" id="PF05699"/>
    </source>
</evidence>